<dbReference type="AlphaFoldDB" id="A0A8D9FIJ2"/>
<sequence>MVWTKKERTNMMMTLLLVSTIWGMSAKDDVGYFSYKPSYPLAKVDQEYFKLYHELLISKEIMHMVCIVKLGSFIACPLFQELSKLSRAYKYKSPQINQIVQ</sequence>
<evidence type="ECO:0000313" key="2">
    <source>
        <dbReference type="EMBL" id="CAG6790784.1"/>
    </source>
</evidence>
<name>A0A8D9FIJ2_9HEMI</name>
<keyword evidence="1" id="KW-0732">Signal</keyword>
<evidence type="ECO:0000256" key="1">
    <source>
        <dbReference type="SAM" id="SignalP"/>
    </source>
</evidence>
<dbReference type="EMBL" id="HBUF01672954">
    <property type="protein sequence ID" value="CAG6790784.1"/>
    <property type="molecule type" value="Transcribed_RNA"/>
</dbReference>
<feature type="signal peptide" evidence="1">
    <location>
        <begin position="1"/>
        <end position="26"/>
    </location>
</feature>
<reference evidence="2" key="1">
    <citation type="submission" date="2021-05" db="EMBL/GenBank/DDBJ databases">
        <authorList>
            <person name="Alioto T."/>
            <person name="Alioto T."/>
            <person name="Gomez Garrido J."/>
        </authorList>
    </citation>
    <scope>NUCLEOTIDE SEQUENCE</scope>
</reference>
<organism evidence="2">
    <name type="scientific">Cacopsylla melanoneura</name>
    <dbReference type="NCBI Taxonomy" id="428564"/>
    <lineage>
        <taxon>Eukaryota</taxon>
        <taxon>Metazoa</taxon>
        <taxon>Ecdysozoa</taxon>
        <taxon>Arthropoda</taxon>
        <taxon>Hexapoda</taxon>
        <taxon>Insecta</taxon>
        <taxon>Pterygota</taxon>
        <taxon>Neoptera</taxon>
        <taxon>Paraneoptera</taxon>
        <taxon>Hemiptera</taxon>
        <taxon>Sternorrhyncha</taxon>
        <taxon>Psylloidea</taxon>
        <taxon>Psyllidae</taxon>
        <taxon>Psyllinae</taxon>
        <taxon>Cacopsylla</taxon>
    </lineage>
</organism>
<feature type="chain" id="PRO_5034710501" evidence="1">
    <location>
        <begin position="27"/>
        <end position="101"/>
    </location>
</feature>
<protein>
    <submittedName>
        <fullName evidence="2">Uncharacterized protein</fullName>
    </submittedName>
</protein>
<accession>A0A8D9FIJ2</accession>
<proteinExistence type="predicted"/>